<dbReference type="GO" id="GO:0006508">
    <property type="term" value="P:proteolysis"/>
    <property type="evidence" value="ECO:0007669"/>
    <property type="project" value="UniProtKB-KW"/>
</dbReference>
<keyword evidence="2" id="KW-1185">Reference proteome</keyword>
<dbReference type="GO" id="GO:0008233">
    <property type="term" value="F:peptidase activity"/>
    <property type="evidence" value="ECO:0007669"/>
    <property type="project" value="UniProtKB-KW"/>
</dbReference>
<evidence type="ECO:0000313" key="2">
    <source>
        <dbReference type="Proteomes" id="UP001154322"/>
    </source>
</evidence>
<dbReference type="RefSeq" id="WP_213427478.1">
    <property type="nucleotide sequence ID" value="NZ_AP031286.1"/>
</dbReference>
<evidence type="ECO:0000313" key="1">
    <source>
        <dbReference type="EMBL" id="CAH8244561.1"/>
    </source>
</evidence>
<proteinExistence type="predicted"/>
<sequence length="183" mass="20799">MRYFIMSADDRIRGRVEPIGISEAVANEMSGEGLTHNLENINLQIPIKSQDSVEYVDWIERPIPLVSDSLKQLLTKIAPDVKVAPLVLADMKKLRQDVYWIIAPPRIDCLSLKTEFLKDGTLKRLVIDNRKASRPIFQIKGIREKYTFVNLAVAESILRRSYSGIKLRKVENEVESSGMMSSP</sequence>
<keyword evidence="1" id="KW-0378">Hydrolase</keyword>
<dbReference type="EMBL" id="CALYLO010000002">
    <property type="protein sequence ID" value="CAH8244561.1"/>
    <property type="molecule type" value="Genomic_DNA"/>
</dbReference>
<comment type="caution">
    <text evidence="1">The sequence shown here is derived from an EMBL/GenBank/DDBJ whole genome shotgun (WGS) entry which is preliminary data.</text>
</comment>
<keyword evidence="1" id="KW-0645">Protease</keyword>
<name>A0ABN8U2X4_9BACL</name>
<accession>A0ABN8U2X4</accession>
<reference evidence="1" key="1">
    <citation type="submission" date="2022-06" db="EMBL/GenBank/DDBJ databases">
        <authorList>
            <person name="Dietemann V."/>
            <person name="Ory F."/>
            <person name="Dainat B."/>
            <person name="Oberhansli S."/>
        </authorList>
    </citation>
    <scope>NUCLEOTIDE SEQUENCE</scope>
    <source>
        <strain evidence="1">Ena-SAMPLE-TAB-26-04-2022-14:26:32:270-5432</strain>
    </source>
</reference>
<organism evidence="1 2">
    <name type="scientific">Paenibacillus melissococcoides</name>
    <dbReference type="NCBI Taxonomy" id="2912268"/>
    <lineage>
        <taxon>Bacteria</taxon>
        <taxon>Bacillati</taxon>
        <taxon>Bacillota</taxon>
        <taxon>Bacilli</taxon>
        <taxon>Bacillales</taxon>
        <taxon>Paenibacillaceae</taxon>
        <taxon>Paenibacillus</taxon>
    </lineage>
</organism>
<protein>
    <submittedName>
        <fullName evidence="1">Serine protease</fullName>
    </submittedName>
</protein>
<dbReference type="Proteomes" id="UP001154322">
    <property type="component" value="Unassembled WGS sequence"/>
</dbReference>
<gene>
    <name evidence="1" type="ORF">WJ0W_001795</name>
</gene>